<feature type="signal peptide" evidence="1">
    <location>
        <begin position="1"/>
        <end position="20"/>
    </location>
</feature>
<keyword evidence="3" id="KW-0449">Lipoprotein</keyword>
<dbReference type="OrthoDB" id="5348860at2"/>
<dbReference type="InterPro" id="IPR007298">
    <property type="entry name" value="Cu-R_lipoprotein_NlpE"/>
</dbReference>
<dbReference type="InterPro" id="IPR033450">
    <property type="entry name" value="NlpE_C"/>
</dbReference>
<dbReference type="Proteomes" id="UP000053226">
    <property type="component" value="Unassembled WGS sequence"/>
</dbReference>
<dbReference type="EMBL" id="LGAA01000002">
    <property type="protein sequence ID" value="KPD04343.1"/>
    <property type="molecule type" value="Genomic_DNA"/>
</dbReference>
<dbReference type="PROSITE" id="PS51257">
    <property type="entry name" value="PROKAR_LIPOPROTEIN"/>
    <property type="match status" value="1"/>
</dbReference>
<comment type="caution">
    <text evidence="3">The sequence shown here is derived from an EMBL/GenBank/DDBJ whole genome shotgun (WGS) entry which is preliminary data.</text>
</comment>
<evidence type="ECO:0000313" key="3">
    <source>
        <dbReference type="EMBL" id="KPD04343.1"/>
    </source>
</evidence>
<dbReference type="Pfam" id="PF17185">
    <property type="entry name" value="NlpE_C"/>
    <property type="match status" value="1"/>
</dbReference>
<accession>A0A0N0IC01</accession>
<organism evidence="3 4">
    <name type="scientific">Moellerella wisconsensis ATCC 35017</name>
    <dbReference type="NCBI Taxonomy" id="1354267"/>
    <lineage>
        <taxon>Bacteria</taxon>
        <taxon>Pseudomonadati</taxon>
        <taxon>Pseudomonadota</taxon>
        <taxon>Gammaproteobacteria</taxon>
        <taxon>Enterobacterales</taxon>
        <taxon>Morganellaceae</taxon>
        <taxon>Moellerella</taxon>
    </lineage>
</organism>
<name>A0A0N0IC01_9GAMM</name>
<dbReference type="NCBIfam" id="NF007814">
    <property type="entry name" value="PRK10523.1"/>
    <property type="match status" value="1"/>
</dbReference>
<dbReference type="Gene3D" id="2.40.50.540">
    <property type="match status" value="1"/>
</dbReference>
<protein>
    <submittedName>
        <fullName evidence="3">NlpE family lipoprotein</fullName>
    </submittedName>
</protein>
<dbReference type="AlphaFoldDB" id="A0A0N0IC01"/>
<evidence type="ECO:0000256" key="1">
    <source>
        <dbReference type="SAM" id="SignalP"/>
    </source>
</evidence>
<feature type="domain" description="NlpE C-terminal OB" evidence="2">
    <location>
        <begin position="131"/>
        <end position="217"/>
    </location>
</feature>
<evidence type="ECO:0000259" key="2">
    <source>
        <dbReference type="Pfam" id="PF17185"/>
    </source>
</evidence>
<dbReference type="Pfam" id="PF04170">
    <property type="entry name" value="NlpE"/>
    <property type="match status" value="1"/>
</dbReference>
<reference evidence="3 4" key="1">
    <citation type="submission" date="2015-07" db="EMBL/GenBank/DDBJ databases">
        <title>ATOL: Assembling a taxonomically balanced genome-scale reconstruction of the evolutionary history of the Enterobacteriaceae.</title>
        <authorList>
            <person name="Plunkett G.III."/>
            <person name="Neeno-Eckwall E.C."/>
            <person name="Glasner J.D."/>
            <person name="Perna N.T."/>
        </authorList>
    </citation>
    <scope>NUCLEOTIDE SEQUENCE [LARGE SCALE GENOMIC DNA]</scope>
    <source>
        <strain evidence="3 4">ATCC 35017</strain>
    </source>
</reference>
<dbReference type="Gene3D" id="2.40.128.640">
    <property type="match status" value="1"/>
</dbReference>
<sequence>MNKKLLMVLAAAGVITLAGCQNSTTAPEVRYIDRAFTGVLPCADCSGIETTILFNQDGSYVEELTYLGTRDGDQTMFETGSWAKDGDKLRLTNTQGERSYFSPSADDKSVTMLDSDGNAIESQFDYTLKQVTPSKKIGEYHYMADAATFIECGTKRNYAASGIELEKNYGATGVNGGTPVYAEIEGYYTIRPSMEDGLFDPALVQTGSILFNKEKSCPTK</sequence>
<dbReference type="InterPro" id="IPR038139">
    <property type="entry name" value="NlpE_C_sf"/>
</dbReference>
<feature type="chain" id="PRO_5005851123" evidence="1">
    <location>
        <begin position="21"/>
        <end position="220"/>
    </location>
</feature>
<proteinExistence type="predicted"/>
<keyword evidence="4" id="KW-1185">Reference proteome</keyword>
<keyword evidence="1" id="KW-0732">Signal</keyword>
<gene>
    <name evidence="3" type="ORF">M992_0035</name>
</gene>
<evidence type="ECO:0000313" key="4">
    <source>
        <dbReference type="Proteomes" id="UP000053226"/>
    </source>
</evidence>
<dbReference type="RefSeq" id="WP_053906882.1">
    <property type="nucleotide sequence ID" value="NZ_CAWMUS010000002.1"/>
</dbReference>